<gene>
    <name evidence="1" type="ORF">RFULGI_LOCUS13851</name>
</gene>
<protein>
    <submittedName>
        <fullName evidence="1">6276_t:CDS:1</fullName>
    </submittedName>
</protein>
<dbReference type="AlphaFoldDB" id="A0A9N9NNG0"/>
<organism evidence="1 2">
    <name type="scientific">Racocetra fulgida</name>
    <dbReference type="NCBI Taxonomy" id="60492"/>
    <lineage>
        <taxon>Eukaryota</taxon>
        <taxon>Fungi</taxon>
        <taxon>Fungi incertae sedis</taxon>
        <taxon>Mucoromycota</taxon>
        <taxon>Glomeromycotina</taxon>
        <taxon>Glomeromycetes</taxon>
        <taxon>Diversisporales</taxon>
        <taxon>Gigasporaceae</taxon>
        <taxon>Racocetra</taxon>
    </lineage>
</organism>
<name>A0A9N9NNG0_9GLOM</name>
<evidence type="ECO:0000313" key="2">
    <source>
        <dbReference type="Proteomes" id="UP000789396"/>
    </source>
</evidence>
<sequence length="84" mass="9350">RASGEEVLYTLPCWDGWISTFFPYNKDGFEMPSSINPFEIPSGLVNVPMSLSILDNTFKLNVAAGFMGARQDKVDDEYIVSPVI</sequence>
<comment type="caution">
    <text evidence="1">The sequence shown here is derived from an EMBL/GenBank/DDBJ whole genome shotgun (WGS) entry which is preliminary data.</text>
</comment>
<keyword evidence="2" id="KW-1185">Reference proteome</keyword>
<proteinExistence type="predicted"/>
<feature type="non-terminal residue" evidence="1">
    <location>
        <position position="1"/>
    </location>
</feature>
<feature type="non-terminal residue" evidence="1">
    <location>
        <position position="84"/>
    </location>
</feature>
<reference evidence="1" key="1">
    <citation type="submission" date="2021-06" db="EMBL/GenBank/DDBJ databases">
        <authorList>
            <person name="Kallberg Y."/>
            <person name="Tangrot J."/>
            <person name="Rosling A."/>
        </authorList>
    </citation>
    <scope>NUCLEOTIDE SEQUENCE</scope>
    <source>
        <strain evidence="1">IN212</strain>
    </source>
</reference>
<dbReference type="OrthoDB" id="9978173at2759"/>
<accession>A0A9N9NNG0</accession>
<dbReference type="EMBL" id="CAJVPZ010037932">
    <property type="protein sequence ID" value="CAG8754583.1"/>
    <property type="molecule type" value="Genomic_DNA"/>
</dbReference>
<evidence type="ECO:0000313" key="1">
    <source>
        <dbReference type="EMBL" id="CAG8754583.1"/>
    </source>
</evidence>
<dbReference type="InterPro" id="IPR025533">
    <property type="entry name" value="DUF4419"/>
</dbReference>
<dbReference type="Proteomes" id="UP000789396">
    <property type="component" value="Unassembled WGS sequence"/>
</dbReference>
<dbReference type="Pfam" id="PF14388">
    <property type="entry name" value="DUF4419"/>
    <property type="match status" value="1"/>
</dbReference>